<evidence type="ECO:0000256" key="4">
    <source>
        <dbReference type="ARBA" id="ARBA00022692"/>
    </source>
</evidence>
<sequence length="286" mass="30627">MSALEDWITDHKIPVGNWIADLIELIKDNSMNFFDSFSAGFGGLIDAFTGLLESVPPIVLILIVTAIAYGLQRSWKICLFVALALLFILNQGYWEATLETLSLVLFATIVSMVIGVPIGIAAAHRPWFYAGLRPVLDLMQTLPTFVYLIPTLVLFGLGVVPGIISTVIFALPAPIRLTYLGVSSVPDSLKEAGEAFGGTPRQILWKIELPHAMPTIMAGLTQCIMLSLSMVVIAALVGAGGLGVPVVRALNTVRVSMGFEAGLAIVLLAIILDRVCRTAEPAAKGR</sequence>
<evidence type="ECO:0000256" key="5">
    <source>
        <dbReference type="ARBA" id="ARBA00022989"/>
    </source>
</evidence>
<dbReference type="GO" id="GO:0043190">
    <property type="term" value="C:ATP-binding cassette (ABC) transporter complex"/>
    <property type="evidence" value="ECO:0007669"/>
    <property type="project" value="TreeGrafter"/>
</dbReference>
<keyword evidence="10" id="KW-1185">Reference proteome</keyword>
<feature type="transmembrane region" description="Helical" evidence="7">
    <location>
        <begin position="144"/>
        <end position="171"/>
    </location>
</feature>
<evidence type="ECO:0000256" key="1">
    <source>
        <dbReference type="ARBA" id="ARBA00004651"/>
    </source>
</evidence>
<feature type="transmembrane region" description="Helical" evidence="7">
    <location>
        <begin position="77"/>
        <end position="94"/>
    </location>
</feature>
<keyword evidence="6 7" id="KW-0472">Membrane</keyword>
<accession>A0A6A7Y9V1</accession>
<evidence type="ECO:0000256" key="6">
    <source>
        <dbReference type="ARBA" id="ARBA00023136"/>
    </source>
</evidence>
<dbReference type="InterPro" id="IPR035906">
    <property type="entry name" value="MetI-like_sf"/>
</dbReference>
<evidence type="ECO:0000256" key="2">
    <source>
        <dbReference type="ARBA" id="ARBA00022448"/>
    </source>
</evidence>
<dbReference type="InterPro" id="IPR017784">
    <property type="entry name" value="ABC_transptr_choline_permease"/>
</dbReference>
<evidence type="ECO:0000313" key="9">
    <source>
        <dbReference type="EMBL" id="MQT14239.1"/>
    </source>
</evidence>
<comment type="similarity">
    <text evidence="7">Belongs to the binding-protein-dependent transport system permease family.</text>
</comment>
<dbReference type="RefSeq" id="WP_153484591.1">
    <property type="nucleotide sequence ID" value="NZ_VWNA01000001.1"/>
</dbReference>
<comment type="caution">
    <text evidence="9">The sequence shown here is derived from an EMBL/GenBank/DDBJ whole genome shotgun (WGS) entry which is preliminary data.</text>
</comment>
<evidence type="ECO:0000259" key="8">
    <source>
        <dbReference type="PROSITE" id="PS50928"/>
    </source>
</evidence>
<feature type="transmembrane region" description="Helical" evidence="7">
    <location>
        <begin position="47"/>
        <end position="70"/>
    </location>
</feature>
<evidence type="ECO:0000256" key="7">
    <source>
        <dbReference type="RuleBase" id="RU363032"/>
    </source>
</evidence>
<dbReference type="SUPFAM" id="SSF161098">
    <property type="entry name" value="MetI-like"/>
    <property type="match status" value="1"/>
</dbReference>
<comment type="subcellular location">
    <subcellularLocation>
        <location evidence="1 7">Cell membrane</location>
        <topology evidence="1 7">Multi-pass membrane protein</topology>
    </subcellularLocation>
</comment>
<dbReference type="CDD" id="cd06261">
    <property type="entry name" value="TM_PBP2"/>
    <property type="match status" value="1"/>
</dbReference>
<keyword evidence="5 7" id="KW-1133">Transmembrane helix</keyword>
<dbReference type="EMBL" id="VWNA01000001">
    <property type="protein sequence ID" value="MQT14239.1"/>
    <property type="molecule type" value="Genomic_DNA"/>
</dbReference>
<dbReference type="Pfam" id="PF00528">
    <property type="entry name" value="BPD_transp_1"/>
    <property type="match status" value="1"/>
</dbReference>
<feature type="transmembrane region" description="Helical" evidence="7">
    <location>
        <begin position="216"/>
        <end position="243"/>
    </location>
</feature>
<dbReference type="PANTHER" id="PTHR47737">
    <property type="entry name" value="GLYCINE BETAINE/PROLINE BETAINE TRANSPORT SYSTEM PERMEASE PROTEIN PROW"/>
    <property type="match status" value="1"/>
</dbReference>
<dbReference type="FunFam" id="1.10.3720.10:FF:000001">
    <property type="entry name" value="Glycine betaine ABC transporter, permease"/>
    <property type="match status" value="1"/>
</dbReference>
<dbReference type="PANTHER" id="PTHR47737:SF1">
    <property type="entry name" value="GLYCINE BETAINE_PROLINE BETAINE TRANSPORT SYSTEM PERMEASE PROTEIN PROW"/>
    <property type="match status" value="1"/>
</dbReference>
<feature type="domain" description="ABC transmembrane type-1" evidence="8">
    <location>
        <begin position="97"/>
        <end position="276"/>
    </location>
</feature>
<dbReference type="Proteomes" id="UP000332515">
    <property type="component" value="Unassembled WGS sequence"/>
</dbReference>
<keyword evidence="2 7" id="KW-0813">Transport</keyword>
<protein>
    <submittedName>
        <fullName evidence="9">Choline ABC transporter permease subunit</fullName>
    </submittedName>
</protein>
<evidence type="ECO:0000313" key="10">
    <source>
        <dbReference type="Proteomes" id="UP000332515"/>
    </source>
</evidence>
<evidence type="ECO:0000256" key="3">
    <source>
        <dbReference type="ARBA" id="ARBA00022475"/>
    </source>
</evidence>
<dbReference type="InterPro" id="IPR000515">
    <property type="entry name" value="MetI-like"/>
</dbReference>
<organism evidence="9 10">
    <name type="scientific">Segnochrobactrum spirostomi</name>
    <dbReference type="NCBI Taxonomy" id="2608987"/>
    <lineage>
        <taxon>Bacteria</taxon>
        <taxon>Pseudomonadati</taxon>
        <taxon>Pseudomonadota</taxon>
        <taxon>Alphaproteobacteria</taxon>
        <taxon>Hyphomicrobiales</taxon>
        <taxon>Segnochrobactraceae</taxon>
        <taxon>Segnochrobactrum</taxon>
    </lineage>
</organism>
<dbReference type="PROSITE" id="PS50928">
    <property type="entry name" value="ABC_TM1"/>
    <property type="match status" value="1"/>
</dbReference>
<keyword evidence="3" id="KW-1003">Cell membrane</keyword>
<dbReference type="AlphaFoldDB" id="A0A6A7Y9V1"/>
<keyword evidence="4 7" id="KW-0812">Transmembrane</keyword>
<reference evidence="9 10" key="1">
    <citation type="submission" date="2019-09" db="EMBL/GenBank/DDBJ databases">
        <title>Segnochrobactrum spirostomi gen. nov., sp. nov., isolated from the ciliate Spirostomum cf. yagiui and description of a novel family, Segnochrobactraceae fam. nov. within the order Rhizobiales of the class Alphaproteobacteria.</title>
        <authorList>
            <person name="Akter S."/>
            <person name="Shazib S.U.A."/>
            <person name="Shin M.K."/>
        </authorList>
    </citation>
    <scope>NUCLEOTIDE SEQUENCE [LARGE SCALE GENOMIC DNA]</scope>
    <source>
        <strain evidence="9 10">Sp-1</strain>
    </source>
</reference>
<proteinExistence type="inferred from homology"/>
<dbReference type="GO" id="GO:0015871">
    <property type="term" value="P:choline transport"/>
    <property type="evidence" value="ECO:0007669"/>
    <property type="project" value="TreeGrafter"/>
</dbReference>
<gene>
    <name evidence="9" type="primary">choW</name>
    <name evidence="9" type="ORF">F0357_16625</name>
</gene>
<feature type="transmembrane region" description="Helical" evidence="7">
    <location>
        <begin position="100"/>
        <end position="123"/>
    </location>
</feature>
<dbReference type="Gene3D" id="1.10.3720.10">
    <property type="entry name" value="MetI-like"/>
    <property type="match status" value="1"/>
</dbReference>
<dbReference type="NCBIfam" id="TIGR03416">
    <property type="entry name" value="ABC_choXWV_perm"/>
    <property type="match status" value="1"/>
</dbReference>
<dbReference type="GO" id="GO:0005275">
    <property type="term" value="F:amine transmembrane transporter activity"/>
    <property type="evidence" value="ECO:0007669"/>
    <property type="project" value="TreeGrafter"/>
</dbReference>
<feature type="transmembrane region" description="Helical" evidence="7">
    <location>
        <begin position="255"/>
        <end position="272"/>
    </location>
</feature>
<dbReference type="GO" id="GO:0015226">
    <property type="term" value="F:carnitine transmembrane transporter activity"/>
    <property type="evidence" value="ECO:0007669"/>
    <property type="project" value="TreeGrafter"/>
</dbReference>
<name>A0A6A7Y9V1_9HYPH</name>
<dbReference type="GO" id="GO:0031460">
    <property type="term" value="P:glycine betaine transport"/>
    <property type="evidence" value="ECO:0007669"/>
    <property type="project" value="TreeGrafter"/>
</dbReference>